<proteinExistence type="predicted"/>
<feature type="domain" description="DUF1214" evidence="1">
    <location>
        <begin position="71"/>
        <end position="170"/>
    </location>
</feature>
<dbReference type="PANTHER" id="PTHR36509:SF2">
    <property type="entry name" value="BLL3101 PROTEIN"/>
    <property type="match status" value="1"/>
</dbReference>
<evidence type="ECO:0000313" key="2">
    <source>
        <dbReference type="EMBL" id="KUR72625.1"/>
    </source>
</evidence>
<dbReference type="Gene3D" id="2.60.120.600">
    <property type="entry name" value="Domain of unknown function DUF1214, C-terminal domain"/>
    <property type="match status" value="1"/>
</dbReference>
<dbReference type="AlphaFoldDB" id="A0A117UXF5"/>
<dbReference type="InterPro" id="IPR010621">
    <property type="entry name" value="DUF1214"/>
</dbReference>
<dbReference type="OrthoDB" id="9777345at2"/>
<dbReference type="PIRSF" id="PIRSF009471">
    <property type="entry name" value="UCP009471"/>
    <property type="match status" value="1"/>
</dbReference>
<name>A0A117UXF5_9SPHN</name>
<dbReference type="SUPFAM" id="SSF160935">
    <property type="entry name" value="VPA0735-like"/>
    <property type="match status" value="1"/>
</dbReference>
<sequence length="192" mass="20664">MKAVFKWSGLVALGLALGGGLAVWQMQASGLGNDVRVGPWSTGRDIGTAHADMKTRAIVALRGLLALPAQEARYFTATTDSAGAPLSGKCSYALTGGAIEARWWSVTLYDRGGWLIPNRWHRHSIGSARIDADPATRWTVRIGPAEQPGLWVPTGTDGPFELTLRAYRPRGTMARDPARISLPSITRGECRP</sequence>
<evidence type="ECO:0000313" key="3">
    <source>
        <dbReference type="Proteomes" id="UP000058012"/>
    </source>
</evidence>
<keyword evidence="3" id="KW-1185">Reference proteome</keyword>
<dbReference type="PANTHER" id="PTHR36509">
    <property type="entry name" value="BLL3101 PROTEIN"/>
    <property type="match status" value="1"/>
</dbReference>
<comment type="caution">
    <text evidence="2">The sequence shown here is derived from an EMBL/GenBank/DDBJ whole genome shotgun (WGS) entry which is preliminary data.</text>
</comment>
<dbReference type="InterPro" id="IPR012038">
    <property type="entry name" value="UCP009471"/>
</dbReference>
<gene>
    <name evidence="2" type="ORF">AQZ52_05135</name>
</gene>
<reference evidence="2 3" key="1">
    <citation type="submission" date="2015-10" db="EMBL/GenBank/DDBJ databases">
        <title>Draft genome sequence of Novosphingobium fuchskuhlense DSM 25065 isolated from a surface water sample of the southwest basin of Lake Grosse Fuchskuhle.</title>
        <authorList>
            <person name="Ruckert C."/>
            <person name="Winkler A."/>
            <person name="Glaeser J."/>
            <person name="Grossart H.-P."/>
            <person name="Kalinowski J."/>
            <person name="Glaeser S."/>
        </authorList>
    </citation>
    <scope>NUCLEOTIDE SEQUENCE [LARGE SCALE GENOMIC DNA]</scope>
    <source>
        <strain evidence="2 3">FNE08-7</strain>
    </source>
</reference>
<protein>
    <recommendedName>
        <fullName evidence="1">DUF1214 domain-containing protein</fullName>
    </recommendedName>
</protein>
<dbReference type="InterPro" id="IPR037049">
    <property type="entry name" value="DUF1214_C_sf"/>
</dbReference>
<dbReference type="Pfam" id="PF06742">
    <property type="entry name" value="DUF1214"/>
    <property type="match status" value="1"/>
</dbReference>
<dbReference type="EMBL" id="LLZS01000003">
    <property type="protein sequence ID" value="KUR72625.1"/>
    <property type="molecule type" value="Genomic_DNA"/>
</dbReference>
<evidence type="ECO:0000259" key="1">
    <source>
        <dbReference type="Pfam" id="PF06742"/>
    </source>
</evidence>
<dbReference type="Proteomes" id="UP000058012">
    <property type="component" value="Unassembled WGS sequence"/>
</dbReference>
<dbReference type="STRING" id="1117702.AQZ52_05135"/>
<dbReference type="RefSeq" id="WP_067906973.1">
    <property type="nucleotide sequence ID" value="NZ_KQ954244.1"/>
</dbReference>
<accession>A0A117UXF5</accession>
<organism evidence="2 3">
    <name type="scientific">Novosphingobium fuchskuhlense</name>
    <dbReference type="NCBI Taxonomy" id="1117702"/>
    <lineage>
        <taxon>Bacteria</taxon>
        <taxon>Pseudomonadati</taxon>
        <taxon>Pseudomonadota</taxon>
        <taxon>Alphaproteobacteria</taxon>
        <taxon>Sphingomonadales</taxon>
        <taxon>Sphingomonadaceae</taxon>
        <taxon>Novosphingobium</taxon>
    </lineage>
</organism>